<feature type="signal peptide" evidence="2">
    <location>
        <begin position="1"/>
        <end position="23"/>
    </location>
</feature>
<name>A0AAD3DB43_9STRA</name>
<keyword evidence="4" id="KW-1185">Reference proteome</keyword>
<protein>
    <submittedName>
        <fullName evidence="3">Uncharacterized protein</fullName>
    </submittedName>
</protein>
<evidence type="ECO:0000256" key="1">
    <source>
        <dbReference type="SAM" id="MobiDB-lite"/>
    </source>
</evidence>
<comment type="caution">
    <text evidence="3">The sequence shown here is derived from an EMBL/GenBank/DDBJ whole genome shotgun (WGS) entry which is preliminary data.</text>
</comment>
<proteinExistence type="predicted"/>
<keyword evidence="2" id="KW-0732">Signal</keyword>
<feature type="chain" id="PRO_5041965474" evidence="2">
    <location>
        <begin position="24"/>
        <end position="219"/>
    </location>
</feature>
<organism evidence="3 4">
    <name type="scientific">Chaetoceros tenuissimus</name>
    <dbReference type="NCBI Taxonomy" id="426638"/>
    <lineage>
        <taxon>Eukaryota</taxon>
        <taxon>Sar</taxon>
        <taxon>Stramenopiles</taxon>
        <taxon>Ochrophyta</taxon>
        <taxon>Bacillariophyta</taxon>
        <taxon>Coscinodiscophyceae</taxon>
        <taxon>Chaetocerotophycidae</taxon>
        <taxon>Chaetocerotales</taxon>
        <taxon>Chaetocerotaceae</taxon>
        <taxon>Chaetoceros</taxon>
    </lineage>
</organism>
<dbReference type="Proteomes" id="UP001054902">
    <property type="component" value="Unassembled WGS sequence"/>
</dbReference>
<feature type="region of interest" description="Disordered" evidence="1">
    <location>
        <begin position="119"/>
        <end position="141"/>
    </location>
</feature>
<evidence type="ECO:0000313" key="4">
    <source>
        <dbReference type="Proteomes" id="UP001054902"/>
    </source>
</evidence>
<sequence length="219" mass="25720">MRKQPSKLLIVTIYITLLECTLSFSIAPIVTKSHSNNGLLQANLPSSKFVSLLEMSRKISDYDDEDNEDEYQYARVRRRRGRFVDDYEEEVSSRRTESSSSSTRTKKYDQDYDEIKFDDDDLFDEEDEDEDDDDEYDDDDDEFEDIIPNALLDQIDPDGAIDRLPELFSDPKFWKDSAIWFFLGFLYLLNRFNNPMLNGVVDLDKVDFTQFYGQNPPPM</sequence>
<dbReference type="AlphaFoldDB" id="A0AAD3DB43"/>
<gene>
    <name evidence="3" type="ORF">CTEN210_15830</name>
</gene>
<evidence type="ECO:0000313" key="3">
    <source>
        <dbReference type="EMBL" id="GFH59354.1"/>
    </source>
</evidence>
<dbReference type="EMBL" id="BLLK01000062">
    <property type="protein sequence ID" value="GFH59354.1"/>
    <property type="molecule type" value="Genomic_DNA"/>
</dbReference>
<evidence type="ECO:0000256" key="2">
    <source>
        <dbReference type="SAM" id="SignalP"/>
    </source>
</evidence>
<reference evidence="3 4" key="1">
    <citation type="journal article" date="2021" name="Sci. Rep.">
        <title>The genome of the diatom Chaetoceros tenuissimus carries an ancient integrated fragment of an extant virus.</title>
        <authorList>
            <person name="Hongo Y."/>
            <person name="Kimura K."/>
            <person name="Takaki Y."/>
            <person name="Yoshida Y."/>
            <person name="Baba S."/>
            <person name="Kobayashi G."/>
            <person name="Nagasaki K."/>
            <person name="Hano T."/>
            <person name="Tomaru Y."/>
        </authorList>
    </citation>
    <scope>NUCLEOTIDE SEQUENCE [LARGE SCALE GENOMIC DNA]</scope>
    <source>
        <strain evidence="3 4">NIES-3715</strain>
    </source>
</reference>
<accession>A0AAD3DB43</accession>